<dbReference type="STRING" id="123320.SAMN06309945_0123"/>
<keyword evidence="2" id="KW-0472">Membrane</keyword>
<evidence type="ECO:0008006" key="5">
    <source>
        <dbReference type="Google" id="ProtNLM"/>
    </source>
</evidence>
<keyword evidence="2" id="KW-0812">Transmembrane</keyword>
<accession>A0A1T5I9R4</accession>
<dbReference type="InterPro" id="IPR046291">
    <property type="entry name" value="DUF6328"/>
</dbReference>
<dbReference type="RefSeq" id="WP_079726376.1">
    <property type="nucleotide sequence ID" value="NZ_FUZP01000001.1"/>
</dbReference>
<organism evidence="3 4">
    <name type="scientific">Okibacterium fritillariae</name>
    <dbReference type="NCBI Taxonomy" id="123320"/>
    <lineage>
        <taxon>Bacteria</taxon>
        <taxon>Bacillati</taxon>
        <taxon>Actinomycetota</taxon>
        <taxon>Actinomycetes</taxon>
        <taxon>Micrococcales</taxon>
        <taxon>Microbacteriaceae</taxon>
        <taxon>Okibacterium</taxon>
    </lineage>
</organism>
<feature type="compositionally biased region" description="Basic and acidic residues" evidence="1">
    <location>
        <begin position="11"/>
        <end position="22"/>
    </location>
</feature>
<keyword evidence="2" id="KW-1133">Transmembrane helix</keyword>
<sequence length="165" mass="17949">MQQIRDAAPNDGRDETPNERSDRNWDELMQEFRVVQTGTQILAGFLVTLPFQARFTKLDAFEVTTYLVLVFLAAAVTLLALAPVALHRLLFRRGAKVVLVTAASRILIVCLALGSLLFGGVAMFVCDFVIGRTAGIVAGAGILVVVAVIWVVVPLILRRAKDESV</sequence>
<evidence type="ECO:0000313" key="3">
    <source>
        <dbReference type="EMBL" id="SKC35917.1"/>
    </source>
</evidence>
<dbReference type="EMBL" id="FUZP01000001">
    <property type="protein sequence ID" value="SKC35917.1"/>
    <property type="molecule type" value="Genomic_DNA"/>
</dbReference>
<feature type="region of interest" description="Disordered" evidence="1">
    <location>
        <begin position="1"/>
        <end position="22"/>
    </location>
</feature>
<feature type="transmembrane region" description="Helical" evidence="2">
    <location>
        <begin position="32"/>
        <end position="51"/>
    </location>
</feature>
<dbReference type="Proteomes" id="UP000190857">
    <property type="component" value="Unassembled WGS sequence"/>
</dbReference>
<dbReference type="OrthoDB" id="3625784at2"/>
<feature type="transmembrane region" description="Helical" evidence="2">
    <location>
        <begin position="136"/>
        <end position="157"/>
    </location>
</feature>
<name>A0A1T5I9R4_9MICO</name>
<keyword evidence="4" id="KW-1185">Reference proteome</keyword>
<protein>
    <recommendedName>
        <fullName evidence="5">Sodium:proton antiporter</fullName>
    </recommendedName>
</protein>
<reference evidence="3 4" key="1">
    <citation type="submission" date="2017-02" db="EMBL/GenBank/DDBJ databases">
        <authorList>
            <person name="Peterson S.W."/>
        </authorList>
    </citation>
    <scope>NUCLEOTIDE SEQUENCE [LARGE SCALE GENOMIC DNA]</scope>
    <source>
        <strain evidence="3 4">VKM Ac-2059</strain>
    </source>
</reference>
<proteinExistence type="predicted"/>
<dbReference type="AlphaFoldDB" id="A0A1T5I9R4"/>
<feature type="transmembrane region" description="Helical" evidence="2">
    <location>
        <begin position="106"/>
        <end position="130"/>
    </location>
</feature>
<gene>
    <name evidence="3" type="ORF">SAMN06309945_0123</name>
</gene>
<dbReference type="Pfam" id="PF19853">
    <property type="entry name" value="DUF6328"/>
    <property type="match status" value="1"/>
</dbReference>
<evidence type="ECO:0000313" key="4">
    <source>
        <dbReference type="Proteomes" id="UP000190857"/>
    </source>
</evidence>
<evidence type="ECO:0000256" key="2">
    <source>
        <dbReference type="SAM" id="Phobius"/>
    </source>
</evidence>
<evidence type="ECO:0000256" key="1">
    <source>
        <dbReference type="SAM" id="MobiDB-lite"/>
    </source>
</evidence>
<feature type="transmembrane region" description="Helical" evidence="2">
    <location>
        <begin position="63"/>
        <end position="86"/>
    </location>
</feature>